<dbReference type="Proteomes" id="UP000504637">
    <property type="component" value="Unplaced"/>
</dbReference>
<gene>
    <name evidence="3" type="ORF">K489DRAFT_376342</name>
</gene>
<reference evidence="3" key="3">
    <citation type="submission" date="2025-08" db="UniProtKB">
        <authorList>
            <consortium name="RefSeq"/>
        </authorList>
    </citation>
    <scope>IDENTIFICATION</scope>
    <source>
        <strain evidence="3">CBS 342.82</strain>
    </source>
</reference>
<protein>
    <submittedName>
        <fullName evidence="3">Uncharacterized protein</fullName>
    </submittedName>
</protein>
<dbReference type="AlphaFoldDB" id="A0A6J3MDJ2"/>
<evidence type="ECO:0000256" key="1">
    <source>
        <dbReference type="SAM" id="MobiDB-lite"/>
    </source>
</evidence>
<evidence type="ECO:0000313" key="3">
    <source>
        <dbReference type="RefSeq" id="XP_033462984.1"/>
    </source>
</evidence>
<reference evidence="3" key="1">
    <citation type="submission" date="2020-01" db="EMBL/GenBank/DDBJ databases">
        <authorList>
            <consortium name="DOE Joint Genome Institute"/>
            <person name="Haridas S."/>
            <person name="Albert R."/>
            <person name="Binder M."/>
            <person name="Bloem J."/>
            <person name="Labutti K."/>
            <person name="Salamov A."/>
            <person name="Andreopoulos B."/>
            <person name="Baker S.E."/>
            <person name="Barry K."/>
            <person name="Bills G."/>
            <person name="Bluhm B.H."/>
            <person name="Cannon C."/>
            <person name="Castanera R."/>
            <person name="Culley D.E."/>
            <person name="Daum C."/>
            <person name="Ezra D."/>
            <person name="Gonzalez J.B."/>
            <person name="Henrissat B."/>
            <person name="Kuo A."/>
            <person name="Liang C."/>
            <person name="Lipzen A."/>
            <person name="Lutzoni F."/>
            <person name="Magnuson J."/>
            <person name="Mondo S."/>
            <person name="Nolan M."/>
            <person name="Ohm R."/>
            <person name="Pangilinan J."/>
            <person name="Park H.-J."/>
            <person name="Ramirez L."/>
            <person name="Alfaro M."/>
            <person name="Sun H."/>
            <person name="Tritt A."/>
            <person name="Yoshinaga Y."/>
            <person name="Zwiers L.-H."/>
            <person name="Turgeon B.G."/>
            <person name="Goodwin S.B."/>
            <person name="Spatafora J.W."/>
            <person name="Crous P.W."/>
            <person name="Grigoriev I.V."/>
        </authorList>
    </citation>
    <scope>NUCLEOTIDE SEQUENCE</scope>
    <source>
        <strain evidence="3">CBS 342.82</strain>
    </source>
</reference>
<dbReference type="GeneID" id="54361689"/>
<accession>A0A6J3MDJ2</accession>
<organism evidence="3">
    <name type="scientific">Dissoconium aciculare CBS 342.82</name>
    <dbReference type="NCBI Taxonomy" id="1314786"/>
    <lineage>
        <taxon>Eukaryota</taxon>
        <taxon>Fungi</taxon>
        <taxon>Dikarya</taxon>
        <taxon>Ascomycota</taxon>
        <taxon>Pezizomycotina</taxon>
        <taxon>Dothideomycetes</taxon>
        <taxon>Dothideomycetidae</taxon>
        <taxon>Mycosphaerellales</taxon>
        <taxon>Dissoconiaceae</taxon>
        <taxon>Dissoconium</taxon>
    </lineage>
</organism>
<reference evidence="3" key="2">
    <citation type="submission" date="2020-04" db="EMBL/GenBank/DDBJ databases">
        <authorList>
            <consortium name="NCBI Genome Project"/>
        </authorList>
    </citation>
    <scope>NUCLEOTIDE SEQUENCE</scope>
    <source>
        <strain evidence="3">CBS 342.82</strain>
    </source>
</reference>
<name>A0A6J3MDJ2_9PEZI</name>
<dbReference type="RefSeq" id="XP_033462984.1">
    <property type="nucleotide sequence ID" value="XM_033603889.1"/>
</dbReference>
<proteinExistence type="predicted"/>
<sequence length="222" mass="25514">MGAIRNPVFFESYHPTEPSSQADGIHIVEERPATHRRTKRNLPKLHLNTSKAVLNLDLRDRIYEVNPECIHHDTPDREETKHRIQIPSKQIIMWPKLAETVLLSATISVLLVELSGARLVHDKFLEFLRTAFATSAMLILSGEIRGHCLRRRRELLSLGSSSHHPDLSAHHRWRTVVKALAISISMFDYFAFPDSGWVPKEQRFWKSMPLLASAVLSLYLRD</sequence>
<feature type="region of interest" description="Disordered" evidence="1">
    <location>
        <begin position="1"/>
        <end position="21"/>
    </location>
</feature>
<keyword evidence="2" id="KW-1185">Reference proteome</keyword>
<evidence type="ECO:0000313" key="2">
    <source>
        <dbReference type="Proteomes" id="UP000504637"/>
    </source>
</evidence>